<gene>
    <name evidence="2" type="ORF">S01H1_19966</name>
</gene>
<dbReference type="Pfam" id="PF12215">
    <property type="entry name" value="Glyco_hydr_116N"/>
    <property type="match status" value="1"/>
</dbReference>
<feature type="domain" description="Glycosyl-hydrolase family 116 N-terminal" evidence="1">
    <location>
        <begin position="27"/>
        <end position="256"/>
    </location>
</feature>
<evidence type="ECO:0000313" key="2">
    <source>
        <dbReference type="EMBL" id="GAF97991.1"/>
    </source>
</evidence>
<dbReference type="PANTHER" id="PTHR12654">
    <property type="entry name" value="BILE ACID BETA-GLUCOSIDASE-RELATED"/>
    <property type="match status" value="1"/>
</dbReference>
<comment type="caution">
    <text evidence="2">The sequence shown here is derived from an EMBL/GenBank/DDBJ whole genome shotgun (WGS) entry which is preliminary data.</text>
</comment>
<proteinExistence type="predicted"/>
<dbReference type="EMBL" id="BARS01010857">
    <property type="protein sequence ID" value="GAF97991.1"/>
    <property type="molecule type" value="Genomic_DNA"/>
</dbReference>
<feature type="non-terminal residue" evidence="2">
    <location>
        <position position="1"/>
    </location>
</feature>
<dbReference type="InterPro" id="IPR052566">
    <property type="entry name" value="Non-lysos_glucosylceramidase"/>
</dbReference>
<dbReference type="GO" id="GO:0008422">
    <property type="term" value="F:beta-glucosidase activity"/>
    <property type="evidence" value="ECO:0007669"/>
    <property type="project" value="TreeGrafter"/>
</dbReference>
<name>X0UFC9_9ZZZZ</name>
<sequence length="293" mass="31926">GPPEPDYGAGGHSAARGRGEGLPCFREARFTGEFPVARVELSDRKMPLDVTLEAWSPFIPLDPDDSSIPCAVLTYTLRNTARKPVKATVFGSLTNIIGEGDEAKGRRNLRRKAKGLTALELTNGRMKKGAGLYGSMVLATTAPKAGVLTNAPRPEALWVQTTEQLWTCMRDSKKWPPAKPANPCDTGVLGVPLTIGAGKSKSVTFVIAWHFPNCLHWSCYGGEDGSCRQVTWKNWYASQWPDAFGVARYVTRNMKRLESGTRLFRDTLFASTLPASVLDAVSSQISILHTPTC</sequence>
<dbReference type="InterPro" id="IPR024462">
    <property type="entry name" value="GH116_N"/>
</dbReference>
<dbReference type="PANTHER" id="PTHR12654:SF0">
    <property type="entry name" value="NON-LYSOSOMAL GLUCOSYLCERAMIDASE"/>
    <property type="match status" value="1"/>
</dbReference>
<evidence type="ECO:0000259" key="1">
    <source>
        <dbReference type="Pfam" id="PF12215"/>
    </source>
</evidence>
<organism evidence="2">
    <name type="scientific">marine sediment metagenome</name>
    <dbReference type="NCBI Taxonomy" id="412755"/>
    <lineage>
        <taxon>unclassified sequences</taxon>
        <taxon>metagenomes</taxon>
        <taxon>ecological metagenomes</taxon>
    </lineage>
</organism>
<feature type="non-terminal residue" evidence="2">
    <location>
        <position position="293"/>
    </location>
</feature>
<dbReference type="AlphaFoldDB" id="X0UFC9"/>
<protein>
    <recommendedName>
        <fullName evidence="1">Glycosyl-hydrolase family 116 N-terminal domain-containing protein</fullName>
    </recommendedName>
</protein>
<accession>X0UFC9</accession>
<reference evidence="2" key="1">
    <citation type="journal article" date="2014" name="Front. Microbiol.">
        <title>High frequency of phylogenetically diverse reductive dehalogenase-homologous genes in deep subseafloor sedimentary metagenomes.</title>
        <authorList>
            <person name="Kawai M."/>
            <person name="Futagami T."/>
            <person name="Toyoda A."/>
            <person name="Takaki Y."/>
            <person name="Nishi S."/>
            <person name="Hori S."/>
            <person name="Arai W."/>
            <person name="Tsubouchi T."/>
            <person name="Morono Y."/>
            <person name="Uchiyama I."/>
            <person name="Ito T."/>
            <person name="Fujiyama A."/>
            <person name="Inagaki F."/>
            <person name="Takami H."/>
        </authorList>
    </citation>
    <scope>NUCLEOTIDE SEQUENCE</scope>
    <source>
        <strain evidence="2">Expedition CK06-06</strain>
    </source>
</reference>